<proteinExistence type="predicted"/>
<feature type="signal peptide" evidence="1">
    <location>
        <begin position="1"/>
        <end position="19"/>
    </location>
</feature>
<name>A0ABS4BV96_9FLAO</name>
<comment type="caution">
    <text evidence="2">The sequence shown here is derived from an EMBL/GenBank/DDBJ whole genome shotgun (WGS) entry which is preliminary data.</text>
</comment>
<evidence type="ECO:0000313" key="2">
    <source>
        <dbReference type="EMBL" id="MBP0904492.1"/>
    </source>
</evidence>
<dbReference type="RefSeq" id="WP_209655387.1">
    <property type="nucleotide sequence ID" value="NZ_JAGJCB010000011.1"/>
</dbReference>
<accession>A0ABS4BV96</accession>
<reference evidence="2 3" key="1">
    <citation type="submission" date="2021-04" db="EMBL/GenBank/DDBJ databases">
        <title>Mariniflexile gromovii gen. nov., sp. nov., a gliding bacterium isolated from the sea urchin Strongylocentrotus intermedius.</title>
        <authorList>
            <person name="Ko S."/>
            <person name="Le V."/>
            <person name="Ahn C.-Y."/>
            <person name="Oh H.-M."/>
        </authorList>
    </citation>
    <scope>NUCLEOTIDE SEQUENCE [LARGE SCALE GENOMIC DNA]</scope>
    <source>
        <strain evidence="2 3">KCTC 12570</strain>
    </source>
</reference>
<evidence type="ECO:0000256" key="1">
    <source>
        <dbReference type="SAM" id="SignalP"/>
    </source>
</evidence>
<organism evidence="2 3">
    <name type="scientific">Mariniflexile gromovii</name>
    <dbReference type="NCBI Taxonomy" id="362523"/>
    <lineage>
        <taxon>Bacteria</taxon>
        <taxon>Pseudomonadati</taxon>
        <taxon>Bacteroidota</taxon>
        <taxon>Flavobacteriia</taxon>
        <taxon>Flavobacteriales</taxon>
        <taxon>Flavobacteriaceae</taxon>
        <taxon>Mariniflexile</taxon>
    </lineage>
</organism>
<sequence length="69" mass="7863">MKRIFFILFIVTISFFNCAKDDTPVDPEPNPDTLYFPPINSETWETASITELGWNESALQPLLDLSSPK</sequence>
<gene>
    <name evidence="2" type="ORF">J8H85_11695</name>
</gene>
<dbReference type="Proteomes" id="UP000670776">
    <property type="component" value="Unassembled WGS sequence"/>
</dbReference>
<evidence type="ECO:0000313" key="3">
    <source>
        <dbReference type="Proteomes" id="UP000670776"/>
    </source>
</evidence>
<feature type="chain" id="PRO_5045327934" evidence="1">
    <location>
        <begin position="20"/>
        <end position="69"/>
    </location>
</feature>
<dbReference type="EMBL" id="JAGJCB010000011">
    <property type="protein sequence ID" value="MBP0904492.1"/>
    <property type="molecule type" value="Genomic_DNA"/>
</dbReference>
<keyword evidence="1" id="KW-0732">Signal</keyword>
<protein>
    <submittedName>
        <fullName evidence="2">Uncharacterized protein</fullName>
    </submittedName>
</protein>
<keyword evidence="3" id="KW-1185">Reference proteome</keyword>